<evidence type="ECO:0000256" key="1">
    <source>
        <dbReference type="ARBA" id="ARBA00006226"/>
    </source>
</evidence>
<organism evidence="3 4">
    <name type="scientific">Mesorhizobium australafricanum</name>
    <dbReference type="NCBI Taxonomy" id="3072311"/>
    <lineage>
        <taxon>Bacteria</taxon>
        <taxon>Pseudomonadati</taxon>
        <taxon>Pseudomonadota</taxon>
        <taxon>Alphaproteobacteria</taxon>
        <taxon>Hyphomicrobiales</taxon>
        <taxon>Phyllobacteriaceae</taxon>
        <taxon>Mesorhizobium</taxon>
    </lineage>
</organism>
<keyword evidence="4" id="KW-1185">Reference proteome</keyword>
<accession>A0ABU4WS45</accession>
<dbReference type="InterPro" id="IPR007712">
    <property type="entry name" value="RelE/ParE_toxin"/>
</dbReference>
<dbReference type="PANTHER" id="PTHR33755:SF6">
    <property type="entry name" value="PLASMID STABILIZATION SYSTEM PROTEIN"/>
    <property type="match status" value="1"/>
</dbReference>
<dbReference type="InterPro" id="IPR035093">
    <property type="entry name" value="RelE/ParE_toxin_dom_sf"/>
</dbReference>
<evidence type="ECO:0000256" key="2">
    <source>
        <dbReference type="ARBA" id="ARBA00022649"/>
    </source>
</evidence>
<dbReference type="Gene3D" id="3.30.2310.20">
    <property type="entry name" value="RelE-like"/>
    <property type="match status" value="1"/>
</dbReference>
<comment type="similarity">
    <text evidence="1">Belongs to the RelE toxin family.</text>
</comment>
<proteinExistence type="inferred from homology"/>
<comment type="caution">
    <text evidence="3">The sequence shown here is derived from an EMBL/GenBank/DDBJ whole genome shotgun (WGS) entry which is preliminary data.</text>
</comment>
<dbReference type="EMBL" id="JAVIIS010000003">
    <property type="protein sequence ID" value="MDX8438543.1"/>
    <property type="molecule type" value="Genomic_DNA"/>
</dbReference>
<reference evidence="3 4" key="1">
    <citation type="submission" date="2023-08" db="EMBL/GenBank/DDBJ databases">
        <title>Implementing the SeqCode for naming new Mesorhizobium species isolated from Vachellia karroo root nodules.</title>
        <authorList>
            <person name="Van Lill M."/>
        </authorList>
    </citation>
    <scope>NUCLEOTIDE SEQUENCE [LARGE SCALE GENOMIC DNA]</scope>
    <source>
        <strain evidence="3 4">VK3E</strain>
    </source>
</reference>
<dbReference type="Proteomes" id="UP001272097">
    <property type="component" value="Unassembled WGS sequence"/>
</dbReference>
<dbReference type="Pfam" id="PF05016">
    <property type="entry name" value="ParE_toxin"/>
    <property type="match status" value="1"/>
</dbReference>
<dbReference type="InterPro" id="IPR051803">
    <property type="entry name" value="TA_system_RelE-like_toxin"/>
</dbReference>
<protein>
    <submittedName>
        <fullName evidence="3">Type II toxin-antitoxin system RelE/ParE family toxin</fullName>
    </submittedName>
</protein>
<sequence length="95" mass="10818">MTLRLRPEAEADIEAIALYIAEDSPSAALRWYGEMHTHCQRIAEMPGMGIARPEVRADLRTFPVGNYLILYRQIEAGAEIVRVVHGARRWQELLS</sequence>
<evidence type="ECO:0000313" key="4">
    <source>
        <dbReference type="Proteomes" id="UP001272097"/>
    </source>
</evidence>
<dbReference type="RefSeq" id="WP_320212422.1">
    <property type="nucleotide sequence ID" value="NZ_JAVIIS010000003.1"/>
</dbReference>
<gene>
    <name evidence="3" type="ORF">RFM51_02990</name>
</gene>
<name>A0ABU4WS45_9HYPH</name>
<dbReference type="PANTHER" id="PTHR33755">
    <property type="entry name" value="TOXIN PARE1-RELATED"/>
    <property type="match status" value="1"/>
</dbReference>
<evidence type="ECO:0000313" key="3">
    <source>
        <dbReference type="EMBL" id="MDX8438543.1"/>
    </source>
</evidence>
<keyword evidence="2" id="KW-1277">Toxin-antitoxin system</keyword>